<keyword evidence="6 10" id="KW-0472">Membrane</keyword>
<sequence>MILSTLCLVPLIGGIIAWYSQRFDSHWPQRIALITLIISLAYLILLCLTSSQSGLWLFDESHEWISRLNITAHFSMDGLSLVLILLTFLMGLAALSSAWREITQHQGFFYFNFLWTLAGIVGVFLAMDLLLFFVFWEVMLVPMYFLIVIWGHEKRHYAALKFFLFTQAGGLLMLLSIIALAIFHYQQTGILSFNYHLLVQHPISSPIAVWLCLGFIVAFLVKLPAFPFHPWLPDAHTQAPTPASIILAAILLKTGGYGIIRFVLPLFPDAVQTWAPFMLILGVISIIYGAFLAFSQHDLKRIVAYSSVSHMGFVLIGCFSLNYFALQGAVIQMLAHGLSSAALFMLVGQIQARLHSRDLNDFSGLWHHLPKLCAMGLFFVIASLGMPGLGNFVGEFLILFGTFNQHTSFAVAASLGLIFGAIYSLRMIRKTFFGPYRFKDPDTTTSFMEQSSNSHTIQTPADINIKPDQPHYHASKDLNYREAFTLVCLAIGLILLGIHPQPIFNMLEQPLTQILTHISLGGGTL</sequence>
<evidence type="ECO:0000256" key="9">
    <source>
        <dbReference type="RuleBase" id="RU000320"/>
    </source>
</evidence>
<accession>A0ABX6V7Q7</accession>
<dbReference type="InterPro" id="IPR001750">
    <property type="entry name" value="ND/Mrp_TM"/>
</dbReference>
<name>A0ABX6V7Q7_9GAMM</name>
<dbReference type="Pfam" id="PF00361">
    <property type="entry name" value="Proton_antipo_M"/>
    <property type="match status" value="1"/>
</dbReference>
<comment type="similarity">
    <text evidence="2">Belongs to the complex I subunit 4 family.</text>
</comment>
<protein>
    <recommendedName>
        <fullName evidence="3">NADH-quinone oxidoreductase subunit M</fullName>
    </recommendedName>
    <alternativeName>
        <fullName evidence="7">NADH dehydrogenase I subunit M</fullName>
    </alternativeName>
    <alternativeName>
        <fullName evidence="8">NDH-1 subunit M</fullName>
    </alternativeName>
</protein>
<feature type="transmembrane region" description="Helical" evidence="10">
    <location>
        <begin position="302"/>
        <end position="324"/>
    </location>
</feature>
<evidence type="ECO:0000256" key="6">
    <source>
        <dbReference type="ARBA" id="ARBA00023136"/>
    </source>
</evidence>
<feature type="transmembrane region" description="Helical" evidence="10">
    <location>
        <begin position="244"/>
        <end position="267"/>
    </location>
</feature>
<evidence type="ECO:0000256" key="3">
    <source>
        <dbReference type="ARBA" id="ARBA00019906"/>
    </source>
</evidence>
<feature type="transmembrane region" description="Helical" evidence="10">
    <location>
        <begin position="483"/>
        <end position="500"/>
    </location>
</feature>
<feature type="transmembrane region" description="Helical" evidence="10">
    <location>
        <begin position="273"/>
        <end position="295"/>
    </location>
</feature>
<evidence type="ECO:0000256" key="10">
    <source>
        <dbReference type="SAM" id="Phobius"/>
    </source>
</evidence>
<gene>
    <name evidence="12" type="ORF">FM038_014765</name>
</gene>
<evidence type="ECO:0000313" key="12">
    <source>
        <dbReference type="EMBL" id="QPG58548.1"/>
    </source>
</evidence>
<feature type="transmembrane region" description="Helical" evidence="10">
    <location>
        <begin position="107"/>
        <end position="127"/>
    </location>
</feature>
<keyword evidence="5 10" id="KW-1133">Transmembrane helix</keyword>
<dbReference type="EMBL" id="CP045503">
    <property type="protein sequence ID" value="QPG58548.1"/>
    <property type="molecule type" value="Genomic_DNA"/>
</dbReference>
<evidence type="ECO:0000313" key="13">
    <source>
        <dbReference type="Proteomes" id="UP000316416"/>
    </source>
</evidence>
<dbReference type="PRINTS" id="PR01437">
    <property type="entry name" value="NUOXDRDTASE4"/>
</dbReference>
<dbReference type="PANTHER" id="PTHR43507:SF1">
    <property type="entry name" value="NADH-UBIQUINONE OXIDOREDUCTASE CHAIN 4"/>
    <property type="match status" value="1"/>
</dbReference>
<evidence type="ECO:0000256" key="4">
    <source>
        <dbReference type="ARBA" id="ARBA00022692"/>
    </source>
</evidence>
<evidence type="ECO:0000256" key="5">
    <source>
        <dbReference type="ARBA" id="ARBA00022989"/>
    </source>
</evidence>
<proteinExistence type="inferred from homology"/>
<feature type="transmembrane region" description="Helical" evidence="10">
    <location>
        <begin position="369"/>
        <end position="389"/>
    </location>
</feature>
<feature type="domain" description="NADH:quinone oxidoreductase/Mrp antiporter transmembrane" evidence="11">
    <location>
        <begin position="126"/>
        <end position="415"/>
    </location>
</feature>
<feature type="transmembrane region" description="Helical" evidence="10">
    <location>
        <begin position="133"/>
        <end position="150"/>
    </location>
</feature>
<dbReference type="PANTHER" id="PTHR43507">
    <property type="entry name" value="NADH-UBIQUINONE OXIDOREDUCTASE CHAIN 4"/>
    <property type="match status" value="1"/>
</dbReference>
<dbReference type="Proteomes" id="UP000316416">
    <property type="component" value="Chromosome"/>
</dbReference>
<evidence type="ECO:0000256" key="1">
    <source>
        <dbReference type="ARBA" id="ARBA00004127"/>
    </source>
</evidence>
<feature type="transmembrane region" description="Helical" evidence="10">
    <location>
        <begin position="409"/>
        <end position="428"/>
    </location>
</feature>
<dbReference type="NCBIfam" id="TIGR01972">
    <property type="entry name" value="NDH_I_M"/>
    <property type="match status" value="1"/>
</dbReference>
<feature type="transmembrane region" description="Helical" evidence="10">
    <location>
        <begin position="78"/>
        <end position="95"/>
    </location>
</feature>
<dbReference type="InterPro" id="IPR003918">
    <property type="entry name" value="NADH_UbQ_OxRdtase"/>
</dbReference>
<keyword evidence="13" id="KW-1185">Reference proteome</keyword>
<organism evidence="12 13">
    <name type="scientific">Shewanella eurypsychrophilus</name>
    <dbReference type="NCBI Taxonomy" id="2593656"/>
    <lineage>
        <taxon>Bacteria</taxon>
        <taxon>Pseudomonadati</taxon>
        <taxon>Pseudomonadota</taxon>
        <taxon>Gammaproteobacteria</taxon>
        <taxon>Alteromonadales</taxon>
        <taxon>Shewanellaceae</taxon>
        <taxon>Shewanella</taxon>
    </lineage>
</organism>
<dbReference type="InterPro" id="IPR010227">
    <property type="entry name" value="NADH_Q_OxRdtase_chainM/4"/>
</dbReference>
<comment type="subcellular location">
    <subcellularLocation>
        <location evidence="1">Endomembrane system</location>
        <topology evidence="1">Multi-pass membrane protein</topology>
    </subcellularLocation>
    <subcellularLocation>
        <location evidence="9">Membrane</location>
        <topology evidence="9">Multi-pass membrane protein</topology>
    </subcellularLocation>
</comment>
<evidence type="ECO:0000256" key="2">
    <source>
        <dbReference type="ARBA" id="ARBA00009025"/>
    </source>
</evidence>
<evidence type="ECO:0000256" key="7">
    <source>
        <dbReference type="ARBA" id="ARBA00031584"/>
    </source>
</evidence>
<dbReference type="RefSeq" id="WP_142874171.1">
    <property type="nucleotide sequence ID" value="NZ_CP045503.2"/>
</dbReference>
<feature type="transmembrane region" description="Helical" evidence="10">
    <location>
        <begin position="31"/>
        <end position="58"/>
    </location>
</feature>
<reference evidence="12" key="1">
    <citation type="submission" date="2021-07" db="EMBL/GenBank/DDBJ databases">
        <title>Shewanella sp. YLB-07 whole genome sequence.</title>
        <authorList>
            <person name="Yu L."/>
        </authorList>
    </citation>
    <scope>NUCLEOTIDE SEQUENCE</scope>
    <source>
        <strain evidence="12">YLB-08</strain>
    </source>
</reference>
<feature type="transmembrane region" description="Helical" evidence="10">
    <location>
        <begin position="330"/>
        <end position="348"/>
    </location>
</feature>
<evidence type="ECO:0000259" key="11">
    <source>
        <dbReference type="Pfam" id="PF00361"/>
    </source>
</evidence>
<keyword evidence="4 9" id="KW-0812">Transmembrane</keyword>
<feature type="transmembrane region" description="Helical" evidence="10">
    <location>
        <begin position="203"/>
        <end position="223"/>
    </location>
</feature>
<evidence type="ECO:0000256" key="8">
    <source>
        <dbReference type="ARBA" id="ARBA00032798"/>
    </source>
</evidence>
<feature type="transmembrane region" description="Helical" evidence="10">
    <location>
        <begin position="162"/>
        <end position="183"/>
    </location>
</feature>